<dbReference type="Pfam" id="PF00553">
    <property type="entry name" value="CBM_2"/>
    <property type="match status" value="1"/>
</dbReference>
<dbReference type="Gene3D" id="2.60.120.200">
    <property type="match status" value="1"/>
</dbReference>
<dbReference type="InterPro" id="IPR012291">
    <property type="entry name" value="CBM2_carb-bd_dom_sf"/>
</dbReference>
<dbReference type="Proteomes" id="UP000606194">
    <property type="component" value="Unassembled WGS sequence"/>
</dbReference>
<sequence length="394" mass="40964">MNATLLRVCRRCLPLWALMMTVAAVAVPALAAPRAQGAAAGCAVTYTPNEWTGGFTAQIRVTNLGAALNGWRLEWRYSGDQQVTSAWNAQVTQSGSAVTAVNAAHNAVLATGASADFGLQGTWRTADPAPTAFALNGTPCGGTATPTPTETPTASPTATPTDPVPTGCAGAAVCSDFEDQTGTVPSGAWQTTAPDCQGAGKVSVDRSVAYSGTRSLRVDGGAGYCNHVFAASTRDLSSVGPVVYVRMRVRHTTALPTGHVTFVSMPDASQGGKALRVGGQNGALQWNRETDDATLPEQSPAGVALSTPLPAGRWLCLRFQIDTTAQSMRTWVDDQEVAGLRVDGVPTQNVDGQWLARATPPRPTGLRLGWESYGTGDDTLWFDDVALGSSPIGC</sequence>
<comment type="caution">
    <text evidence="6">The sequence shown here is derived from an EMBL/GenBank/DDBJ whole genome shotgun (WGS) entry which is preliminary data.</text>
</comment>
<dbReference type="SUPFAM" id="SSF49384">
    <property type="entry name" value="Carbohydrate-binding domain"/>
    <property type="match status" value="1"/>
</dbReference>
<dbReference type="InterPro" id="IPR048955">
    <property type="entry name" value="Cip1-like_core"/>
</dbReference>
<evidence type="ECO:0000259" key="5">
    <source>
        <dbReference type="PROSITE" id="PS51173"/>
    </source>
</evidence>
<dbReference type="GO" id="GO:0000272">
    <property type="term" value="P:polysaccharide catabolic process"/>
    <property type="evidence" value="ECO:0007669"/>
    <property type="project" value="UniProtKB-KW"/>
</dbReference>
<dbReference type="SMART" id="SM00637">
    <property type="entry name" value="CBD_II"/>
    <property type="match status" value="1"/>
</dbReference>
<accession>A0A918LBP1</accession>
<name>A0A918LBP1_9ACTN</name>
<feature type="region of interest" description="Disordered" evidence="3">
    <location>
        <begin position="138"/>
        <end position="163"/>
    </location>
</feature>
<keyword evidence="2" id="KW-0624">Polysaccharide degradation</keyword>
<feature type="signal peptide" evidence="4">
    <location>
        <begin position="1"/>
        <end position="31"/>
    </location>
</feature>
<dbReference type="Gene3D" id="2.60.40.290">
    <property type="match status" value="1"/>
</dbReference>
<keyword evidence="1 4" id="KW-0732">Signal</keyword>
<evidence type="ECO:0000256" key="4">
    <source>
        <dbReference type="SAM" id="SignalP"/>
    </source>
</evidence>
<gene>
    <name evidence="6" type="ORF">GCM10010269_79260</name>
</gene>
<keyword evidence="2" id="KW-0119">Carbohydrate metabolism</keyword>
<dbReference type="PROSITE" id="PS51173">
    <property type="entry name" value="CBM2"/>
    <property type="match status" value="1"/>
</dbReference>
<evidence type="ECO:0000313" key="7">
    <source>
        <dbReference type="Proteomes" id="UP000606194"/>
    </source>
</evidence>
<reference evidence="6" key="1">
    <citation type="journal article" date="2014" name="Int. J. Syst. Evol. Microbiol.">
        <title>Complete genome sequence of Corynebacterium casei LMG S-19264T (=DSM 44701T), isolated from a smear-ripened cheese.</title>
        <authorList>
            <consortium name="US DOE Joint Genome Institute (JGI-PGF)"/>
            <person name="Walter F."/>
            <person name="Albersmeier A."/>
            <person name="Kalinowski J."/>
            <person name="Ruckert C."/>
        </authorList>
    </citation>
    <scope>NUCLEOTIDE SEQUENCE</scope>
    <source>
        <strain evidence="6">JCM 4386</strain>
    </source>
</reference>
<keyword evidence="6" id="KW-0378">Hydrolase</keyword>
<keyword evidence="7" id="KW-1185">Reference proteome</keyword>
<reference evidence="6" key="2">
    <citation type="submission" date="2020-09" db="EMBL/GenBank/DDBJ databases">
        <authorList>
            <person name="Sun Q."/>
            <person name="Ohkuma M."/>
        </authorList>
    </citation>
    <scope>NUCLEOTIDE SEQUENCE</scope>
    <source>
        <strain evidence="6">JCM 4386</strain>
    </source>
</reference>
<proteinExistence type="predicted"/>
<dbReference type="GO" id="GO:0004553">
    <property type="term" value="F:hydrolase activity, hydrolyzing O-glycosyl compounds"/>
    <property type="evidence" value="ECO:0007669"/>
    <property type="project" value="InterPro"/>
</dbReference>
<evidence type="ECO:0000256" key="1">
    <source>
        <dbReference type="ARBA" id="ARBA00022729"/>
    </source>
</evidence>
<dbReference type="AlphaFoldDB" id="A0A918LBP1"/>
<dbReference type="RefSeq" id="WP_190154150.1">
    <property type="nucleotide sequence ID" value="NZ_BMTL01000056.1"/>
</dbReference>
<feature type="chain" id="PRO_5037334447" evidence="4">
    <location>
        <begin position="32"/>
        <end position="394"/>
    </location>
</feature>
<organism evidence="6 7">
    <name type="scientific">Streptomyces humidus</name>
    <dbReference type="NCBI Taxonomy" id="52259"/>
    <lineage>
        <taxon>Bacteria</taxon>
        <taxon>Bacillati</taxon>
        <taxon>Actinomycetota</taxon>
        <taxon>Actinomycetes</taxon>
        <taxon>Kitasatosporales</taxon>
        <taxon>Streptomycetaceae</taxon>
        <taxon>Streptomyces</taxon>
    </lineage>
</organism>
<dbReference type="GO" id="GO:0030247">
    <property type="term" value="F:polysaccharide binding"/>
    <property type="evidence" value="ECO:0007669"/>
    <property type="project" value="UniProtKB-UniRule"/>
</dbReference>
<feature type="domain" description="CBM2" evidence="5">
    <location>
        <begin position="35"/>
        <end position="143"/>
    </location>
</feature>
<evidence type="ECO:0000313" key="6">
    <source>
        <dbReference type="EMBL" id="GGS28664.1"/>
    </source>
</evidence>
<dbReference type="EMBL" id="BMTL01000056">
    <property type="protein sequence ID" value="GGS28664.1"/>
    <property type="molecule type" value="Genomic_DNA"/>
</dbReference>
<dbReference type="InterPro" id="IPR008965">
    <property type="entry name" value="CBM2/CBM3_carb-bd_dom_sf"/>
</dbReference>
<evidence type="ECO:0000256" key="3">
    <source>
        <dbReference type="SAM" id="MobiDB-lite"/>
    </source>
</evidence>
<evidence type="ECO:0000256" key="2">
    <source>
        <dbReference type="ARBA" id="ARBA00023326"/>
    </source>
</evidence>
<protein>
    <submittedName>
        <fullName evidence="6">Hydrolase</fullName>
    </submittedName>
</protein>
<dbReference type="Pfam" id="PF21340">
    <property type="entry name" value="Polysacc_lyase-like"/>
    <property type="match status" value="1"/>
</dbReference>
<dbReference type="InterPro" id="IPR001919">
    <property type="entry name" value="CBD2"/>
</dbReference>